<dbReference type="AlphaFoldDB" id="A0A1H8TXP6"/>
<keyword evidence="3" id="KW-1003">Cell membrane</keyword>
<dbReference type="InterPro" id="IPR001851">
    <property type="entry name" value="ABC_transp_permease"/>
</dbReference>
<dbReference type="STRING" id="406100.SAMN04488052_1055"/>
<feature type="transmembrane region" description="Helical" evidence="9">
    <location>
        <begin position="189"/>
        <end position="213"/>
    </location>
</feature>
<dbReference type="InterPro" id="IPR052157">
    <property type="entry name" value="BCAA_transport_permease"/>
</dbReference>
<keyword evidence="11" id="KW-1185">Reference proteome</keyword>
<feature type="transmembrane region" description="Helical" evidence="9">
    <location>
        <begin position="262"/>
        <end position="284"/>
    </location>
</feature>
<dbReference type="PANTHER" id="PTHR11795">
    <property type="entry name" value="BRANCHED-CHAIN AMINO ACID TRANSPORT SYSTEM PERMEASE PROTEIN LIVH"/>
    <property type="match status" value="1"/>
</dbReference>
<feature type="transmembrane region" description="Helical" evidence="9">
    <location>
        <begin position="140"/>
        <end position="160"/>
    </location>
</feature>
<feature type="transmembrane region" description="Helical" evidence="9">
    <location>
        <begin position="59"/>
        <end position="83"/>
    </location>
</feature>
<evidence type="ECO:0000256" key="7">
    <source>
        <dbReference type="ARBA" id="ARBA00023136"/>
    </source>
</evidence>
<dbReference type="GO" id="GO:0006865">
    <property type="term" value="P:amino acid transport"/>
    <property type="evidence" value="ECO:0007669"/>
    <property type="project" value="UniProtKB-KW"/>
</dbReference>
<evidence type="ECO:0000256" key="9">
    <source>
        <dbReference type="SAM" id="Phobius"/>
    </source>
</evidence>
<comment type="subcellular location">
    <subcellularLocation>
        <location evidence="1">Cell inner membrane</location>
        <topology evidence="1">Multi-pass membrane protein</topology>
    </subcellularLocation>
</comment>
<keyword evidence="2" id="KW-0813">Transport</keyword>
<evidence type="ECO:0000256" key="8">
    <source>
        <dbReference type="ARBA" id="ARBA00037998"/>
    </source>
</evidence>
<feature type="transmembrane region" description="Helical" evidence="9">
    <location>
        <begin position="225"/>
        <end position="250"/>
    </location>
</feature>
<proteinExistence type="inferred from homology"/>
<name>A0A1H8TXP6_9GAMM</name>
<evidence type="ECO:0000256" key="1">
    <source>
        <dbReference type="ARBA" id="ARBA00004429"/>
    </source>
</evidence>
<dbReference type="CDD" id="cd06582">
    <property type="entry name" value="TM_PBP1_LivH_like"/>
    <property type="match status" value="1"/>
</dbReference>
<feature type="transmembrane region" description="Helical" evidence="9">
    <location>
        <begin position="95"/>
        <end position="113"/>
    </location>
</feature>
<keyword evidence="7 9" id="KW-0472">Membrane</keyword>
<evidence type="ECO:0000313" key="11">
    <source>
        <dbReference type="Proteomes" id="UP000199657"/>
    </source>
</evidence>
<evidence type="ECO:0000313" key="10">
    <source>
        <dbReference type="EMBL" id="SEO95596.1"/>
    </source>
</evidence>
<feature type="transmembrane region" description="Helical" evidence="9">
    <location>
        <begin position="12"/>
        <end position="39"/>
    </location>
</feature>
<dbReference type="GO" id="GO:0005886">
    <property type="term" value="C:plasma membrane"/>
    <property type="evidence" value="ECO:0007669"/>
    <property type="project" value="UniProtKB-SubCell"/>
</dbReference>
<keyword evidence="5" id="KW-0029">Amino-acid transport</keyword>
<keyword evidence="6 9" id="KW-1133">Transmembrane helix</keyword>
<evidence type="ECO:0000256" key="5">
    <source>
        <dbReference type="ARBA" id="ARBA00022970"/>
    </source>
</evidence>
<protein>
    <submittedName>
        <fullName evidence="10">Branched-chain amino acid transport system permease protein</fullName>
    </submittedName>
</protein>
<dbReference type="GO" id="GO:0022857">
    <property type="term" value="F:transmembrane transporter activity"/>
    <property type="evidence" value="ECO:0007669"/>
    <property type="project" value="InterPro"/>
</dbReference>
<dbReference type="Proteomes" id="UP000199657">
    <property type="component" value="Unassembled WGS sequence"/>
</dbReference>
<evidence type="ECO:0000256" key="4">
    <source>
        <dbReference type="ARBA" id="ARBA00022692"/>
    </source>
</evidence>
<comment type="similarity">
    <text evidence="8">Belongs to the binding-protein-dependent transport system permease family. LivHM subfamily.</text>
</comment>
<dbReference type="Pfam" id="PF02653">
    <property type="entry name" value="BPD_transp_2"/>
    <property type="match status" value="1"/>
</dbReference>
<reference evidence="10 11" key="1">
    <citation type="submission" date="2016-10" db="EMBL/GenBank/DDBJ databases">
        <authorList>
            <person name="de Groot N.N."/>
        </authorList>
    </citation>
    <scope>NUCLEOTIDE SEQUENCE [LARGE SCALE GENOMIC DNA]</scope>
    <source>
        <strain evidence="10 11">CGMCC 1.6291</strain>
    </source>
</reference>
<evidence type="ECO:0000256" key="3">
    <source>
        <dbReference type="ARBA" id="ARBA00022475"/>
    </source>
</evidence>
<dbReference type="PANTHER" id="PTHR11795:SF442">
    <property type="entry name" value="ABC TRANSPORTER ATP-BINDING PROTEIN"/>
    <property type="match status" value="1"/>
</dbReference>
<gene>
    <name evidence="10" type="ORF">SAMN04488052_1055</name>
</gene>
<keyword evidence="4 9" id="KW-0812">Transmembrane</keyword>
<accession>A0A1H8TXP6</accession>
<sequence length="316" mass="34564">MLETITFSLLNGLLYGMLLFMLSSGLTLIFGMMGVLNFAHASFYMLGAYFAYTMGLYTGFWVALFLAPIAVGLIGAAVERWGLRQVHQYGHVPELLFTFGLAYVVEELVRLFWGNTPMNYRVPDALNFPLFSLFGTNYPAFRVFVLAVAVAMFIGLYLLLKRTRAGLIIQASLSRPDMVSALGHNVPQVFMWVFAFGTGLAALGGVVGGIQLVTEPGMAFMMGPIVFVVVVVGGLGSIQGALIASILIGVLQTFALSVDWSLANLGMVFGYAVPPESFFATIWYMDSTRIAPILPYLLLVLMLIFRPRGLMGKRES</sequence>
<dbReference type="OrthoDB" id="9807115at2"/>
<dbReference type="EMBL" id="FOEG01000005">
    <property type="protein sequence ID" value="SEO95596.1"/>
    <property type="molecule type" value="Genomic_DNA"/>
</dbReference>
<evidence type="ECO:0000256" key="2">
    <source>
        <dbReference type="ARBA" id="ARBA00022448"/>
    </source>
</evidence>
<organism evidence="10 11">
    <name type="scientific">Aquisalimonas asiatica</name>
    <dbReference type="NCBI Taxonomy" id="406100"/>
    <lineage>
        <taxon>Bacteria</taxon>
        <taxon>Pseudomonadati</taxon>
        <taxon>Pseudomonadota</taxon>
        <taxon>Gammaproteobacteria</taxon>
        <taxon>Chromatiales</taxon>
        <taxon>Ectothiorhodospiraceae</taxon>
        <taxon>Aquisalimonas</taxon>
    </lineage>
</organism>
<dbReference type="RefSeq" id="WP_091644128.1">
    <property type="nucleotide sequence ID" value="NZ_FOEG01000005.1"/>
</dbReference>
<evidence type="ECO:0000256" key="6">
    <source>
        <dbReference type="ARBA" id="ARBA00022989"/>
    </source>
</evidence>
<feature type="transmembrane region" description="Helical" evidence="9">
    <location>
        <begin position="290"/>
        <end position="306"/>
    </location>
</feature>